<reference evidence="1 2" key="1">
    <citation type="submission" date="2013-06" db="EMBL/GenBank/DDBJ databases">
        <authorList>
            <person name="Weinstock G."/>
            <person name="Sodergren E."/>
            <person name="Lobos E.A."/>
            <person name="Fulton L."/>
            <person name="Fulton R."/>
            <person name="Courtney L."/>
            <person name="Fronick C."/>
            <person name="O'Laughlin M."/>
            <person name="Godfrey J."/>
            <person name="Wilson R.M."/>
            <person name="Miner T."/>
            <person name="Farmer C."/>
            <person name="Delehaunty K."/>
            <person name="Cordes M."/>
            <person name="Minx P."/>
            <person name="Tomlinson C."/>
            <person name="Chen J."/>
            <person name="Wollam A."/>
            <person name="Pepin K.H."/>
            <person name="Bhonagiri V."/>
            <person name="Zhang X."/>
            <person name="Warren W."/>
            <person name="Mitreva M."/>
            <person name="Mardis E.R."/>
            <person name="Wilson R.K."/>
        </authorList>
    </citation>
    <scope>NUCLEOTIDE SEQUENCE [LARGE SCALE GENOMIC DNA]</scope>
    <source>
        <strain evidence="1 2">JCP7719</strain>
    </source>
</reference>
<evidence type="ECO:0000313" key="1">
    <source>
        <dbReference type="EMBL" id="EPI49849.1"/>
    </source>
</evidence>
<evidence type="ECO:0008006" key="3">
    <source>
        <dbReference type="Google" id="ProtNLM"/>
    </source>
</evidence>
<evidence type="ECO:0000313" key="2">
    <source>
        <dbReference type="Proteomes" id="UP000014601"/>
    </source>
</evidence>
<sequence length="425" mass="47676">MNIKLLIDSYVRIRERTTLMRNKLHVFSVKKCLAVATSAVACVAMIGSTAVSASALVDLPNDSVANVNTNWQIKDNKVASYILGEIRNLRLKYYQDGVTLLNGMPLVDYVASKGLTKEQYIDGIRYDRANEEDAYRRAEETAKHGKIDHLGPDGVSLPDYTGRKAWGENLAWGEDAKESMHDWARKDEESQLHQANGMINSYNAHLYQILNPENISFGYGEASGGPYGKVSALTLSTKVGDTDYQDGKLNSNNATHLDFAWIVRDNDIAVGANAYSNKTLEYRWLSYNLSTQQWATIADWSTGNWASWVTRPGDYWLHCEVRDPYTKKVILEKTIAFHYTVPSQTVIAGTYAAWQGNSVLLGATTNNPNGSTKIKIYDYNAKQWVEGFDGPWALWSPRPGIYWTHFEAYDQNGNLSDVKTYAFGV</sequence>
<protein>
    <recommendedName>
        <fullName evidence="3">1,4-beta-N-acetylmuramidase</fullName>
    </recommendedName>
</protein>
<dbReference type="EMBL" id="ATJO01000132">
    <property type="protein sequence ID" value="EPI49849.1"/>
    <property type="molecule type" value="Genomic_DNA"/>
</dbReference>
<gene>
    <name evidence="1" type="ORF">HMPREF1576_01343</name>
</gene>
<name>S4GVL1_9BIFI</name>
<proteinExistence type="predicted"/>
<accession>S4GVL1</accession>
<dbReference type="SUPFAM" id="SSF55797">
    <property type="entry name" value="PR-1-like"/>
    <property type="match status" value="1"/>
</dbReference>
<dbReference type="PATRIC" id="fig|1261061.4.peg.1170"/>
<organism evidence="1 2">
    <name type="scientific">Gardnerella pickettii JCP7719</name>
    <dbReference type="NCBI Taxonomy" id="1261061"/>
    <lineage>
        <taxon>Bacteria</taxon>
        <taxon>Bacillati</taxon>
        <taxon>Actinomycetota</taxon>
        <taxon>Actinomycetes</taxon>
        <taxon>Bifidobacteriales</taxon>
        <taxon>Bifidobacteriaceae</taxon>
        <taxon>Gardnerella</taxon>
        <taxon>Gardnerella pickettii</taxon>
    </lineage>
</organism>
<dbReference type="Gene3D" id="3.40.33.10">
    <property type="entry name" value="CAP"/>
    <property type="match status" value="1"/>
</dbReference>
<dbReference type="InterPro" id="IPR035940">
    <property type="entry name" value="CAP_sf"/>
</dbReference>
<dbReference type="HOGENOM" id="CLU_682878_0_0_11"/>
<comment type="caution">
    <text evidence="1">The sequence shown here is derived from an EMBL/GenBank/DDBJ whole genome shotgun (WGS) entry which is preliminary data.</text>
</comment>
<dbReference type="Proteomes" id="UP000014601">
    <property type="component" value="Unassembled WGS sequence"/>
</dbReference>
<dbReference type="AlphaFoldDB" id="S4GVL1"/>